<gene>
    <name evidence="13" type="primary">ggt</name>
    <name evidence="13" type="ORF">V5E97_20055</name>
</gene>
<dbReference type="EMBL" id="CP155447">
    <property type="protein sequence ID" value="XBH08248.1"/>
    <property type="molecule type" value="Genomic_DNA"/>
</dbReference>
<comment type="pathway">
    <text evidence="11">Sulfur metabolism; glutathione metabolism.</text>
</comment>
<dbReference type="EC" id="2.3.2.2" evidence="11"/>
<comment type="similarity">
    <text evidence="3 11">Belongs to the gamma-glutamyltransferase family.</text>
</comment>
<comment type="PTM">
    <text evidence="11">Cleaved by autocatalysis into a large and a small subunit.</text>
</comment>
<dbReference type="GO" id="GO:0006750">
    <property type="term" value="P:glutathione biosynthetic process"/>
    <property type="evidence" value="ECO:0007669"/>
    <property type="project" value="UniProtKB-KW"/>
</dbReference>
<reference evidence="13" key="1">
    <citation type="submission" date="2024-05" db="EMBL/GenBank/DDBJ databases">
        <title>Planctomycetes of the genus Singulisphaera possess chitinolytic capabilities.</title>
        <authorList>
            <person name="Ivanova A."/>
        </authorList>
    </citation>
    <scope>NUCLEOTIDE SEQUENCE</scope>
    <source>
        <strain evidence="13">Ch08T</strain>
    </source>
</reference>
<feature type="active site" description="Nucleophile" evidence="9">
    <location>
        <position position="390"/>
    </location>
</feature>
<dbReference type="InterPro" id="IPR029055">
    <property type="entry name" value="Ntn_hydrolases_N"/>
</dbReference>
<dbReference type="GO" id="GO:0006751">
    <property type="term" value="P:glutathione catabolic process"/>
    <property type="evidence" value="ECO:0007669"/>
    <property type="project" value="UniProtKB-UniRule"/>
</dbReference>
<dbReference type="InterPro" id="IPR051792">
    <property type="entry name" value="GGT_bact"/>
</dbReference>
<dbReference type="AlphaFoldDB" id="A0AAU7CTE2"/>
<evidence type="ECO:0000256" key="1">
    <source>
        <dbReference type="ARBA" id="ARBA00001049"/>
    </source>
</evidence>
<dbReference type="PANTHER" id="PTHR43199:SF1">
    <property type="entry name" value="GLUTATHIONE HYDROLASE PROENZYME"/>
    <property type="match status" value="1"/>
</dbReference>
<keyword evidence="6 11" id="KW-0865">Zymogen</keyword>
<keyword evidence="11" id="KW-0317">Glutathione biosynthesis</keyword>
<dbReference type="PRINTS" id="PR01210">
    <property type="entry name" value="GGTRANSPTASE"/>
</dbReference>
<accession>A0AAU7CTE2</accession>
<evidence type="ECO:0000256" key="10">
    <source>
        <dbReference type="PIRSR" id="PIRSR600101-2"/>
    </source>
</evidence>
<dbReference type="PANTHER" id="PTHR43199">
    <property type="entry name" value="GLUTATHIONE HYDROLASE"/>
    <property type="match status" value="1"/>
</dbReference>
<evidence type="ECO:0000256" key="3">
    <source>
        <dbReference type="ARBA" id="ARBA00009381"/>
    </source>
</evidence>
<feature type="binding site" evidence="10">
    <location>
        <position position="432"/>
    </location>
    <ligand>
        <name>L-glutamate</name>
        <dbReference type="ChEBI" id="CHEBI:29985"/>
    </ligand>
</feature>
<keyword evidence="5 11" id="KW-0378">Hydrolase</keyword>
<evidence type="ECO:0000256" key="6">
    <source>
        <dbReference type="ARBA" id="ARBA00023145"/>
    </source>
</evidence>
<evidence type="ECO:0000313" key="13">
    <source>
        <dbReference type="EMBL" id="XBH08248.1"/>
    </source>
</evidence>
<evidence type="ECO:0000256" key="8">
    <source>
        <dbReference type="ARBA" id="ARBA00047417"/>
    </source>
</evidence>
<keyword evidence="4 11" id="KW-0808">Transferase</keyword>
<evidence type="ECO:0000256" key="2">
    <source>
        <dbReference type="ARBA" id="ARBA00001089"/>
    </source>
</evidence>
<feature type="compositionally biased region" description="Basic and acidic residues" evidence="12">
    <location>
        <begin position="561"/>
        <end position="581"/>
    </location>
</feature>
<evidence type="ECO:0000256" key="11">
    <source>
        <dbReference type="RuleBase" id="RU368036"/>
    </source>
</evidence>
<comment type="subunit">
    <text evidence="11">This enzyme consists of two polypeptide chains, which are synthesized in precursor form from a single polypeptide.</text>
</comment>
<feature type="binding site" evidence="10">
    <location>
        <position position="483"/>
    </location>
    <ligand>
        <name>L-glutamate</name>
        <dbReference type="ChEBI" id="CHEBI:29985"/>
    </ligand>
</feature>
<name>A0AAU7CTE2_9BACT</name>
<dbReference type="Pfam" id="PF01019">
    <property type="entry name" value="G_glu_transpept"/>
    <property type="match status" value="1"/>
</dbReference>
<evidence type="ECO:0000256" key="4">
    <source>
        <dbReference type="ARBA" id="ARBA00022679"/>
    </source>
</evidence>
<comment type="catalytic activity">
    <reaction evidence="8 11">
        <text>an N-terminal (5-L-glutamyl)-[peptide] + an alpha-amino acid = 5-L-glutamyl amino acid + an N-terminal L-alpha-aminoacyl-[peptide]</text>
        <dbReference type="Rhea" id="RHEA:23904"/>
        <dbReference type="Rhea" id="RHEA-COMP:9780"/>
        <dbReference type="Rhea" id="RHEA-COMP:9795"/>
        <dbReference type="ChEBI" id="CHEBI:77644"/>
        <dbReference type="ChEBI" id="CHEBI:78597"/>
        <dbReference type="ChEBI" id="CHEBI:78599"/>
        <dbReference type="ChEBI" id="CHEBI:78608"/>
        <dbReference type="EC" id="2.3.2.2"/>
    </reaction>
</comment>
<dbReference type="NCBIfam" id="TIGR00066">
    <property type="entry name" value="g_glut_trans"/>
    <property type="match status" value="1"/>
</dbReference>
<proteinExistence type="inferred from homology"/>
<protein>
    <recommendedName>
        <fullName evidence="11">Glutathione hydrolase proenzyme</fullName>
        <ecNumber evidence="11">2.3.2.2</ecNumber>
        <ecNumber evidence="11">3.4.19.13</ecNumber>
    </recommendedName>
    <component>
        <recommendedName>
            <fullName evidence="11">Glutathione hydrolase large chain</fullName>
        </recommendedName>
    </component>
    <component>
        <recommendedName>
            <fullName evidence="11">Glutathione hydrolase small chain</fullName>
        </recommendedName>
    </component>
</protein>
<dbReference type="Gene3D" id="3.60.20.40">
    <property type="match status" value="1"/>
</dbReference>
<dbReference type="InterPro" id="IPR000101">
    <property type="entry name" value="GGT_peptidase"/>
</dbReference>
<dbReference type="GO" id="GO:0036374">
    <property type="term" value="F:glutathione hydrolase activity"/>
    <property type="evidence" value="ECO:0007669"/>
    <property type="project" value="UniProtKB-UniRule"/>
</dbReference>
<keyword evidence="7 11" id="KW-0012">Acyltransferase</keyword>
<dbReference type="RefSeq" id="WP_406701080.1">
    <property type="nucleotide sequence ID" value="NZ_CP155447.1"/>
</dbReference>
<evidence type="ECO:0000256" key="5">
    <source>
        <dbReference type="ARBA" id="ARBA00022801"/>
    </source>
</evidence>
<evidence type="ECO:0000256" key="7">
    <source>
        <dbReference type="ARBA" id="ARBA00023315"/>
    </source>
</evidence>
<feature type="binding site" evidence="10">
    <location>
        <position position="97"/>
    </location>
    <ligand>
        <name>L-glutamate</name>
        <dbReference type="ChEBI" id="CHEBI:29985"/>
    </ligand>
</feature>
<dbReference type="InterPro" id="IPR043138">
    <property type="entry name" value="GGT_lsub"/>
</dbReference>
<dbReference type="SUPFAM" id="SSF56235">
    <property type="entry name" value="N-terminal nucleophile aminohydrolases (Ntn hydrolases)"/>
    <property type="match status" value="1"/>
</dbReference>
<feature type="region of interest" description="Disordered" evidence="12">
    <location>
        <begin position="560"/>
        <end position="581"/>
    </location>
</feature>
<evidence type="ECO:0000256" key="9">
    <source>
        <dbReference type="PIRSR" id="PIRSR600101-1"/>
    </source>
</evidence>
<comment type="catalytic activity">
    <reaction evidence="1 11">
        <text>an S-substituted glutathione + H2O = an S-substituted L-cysteinylglycine + L-glutamate</text>
        <dbReference type="Rhea" id="RHEA:59468"/>
        <dbReference type="ChEBI" id="CHEBI:15377"/>
        <dbReference type="ChEBI" id="CHEBI:29985"/>
        <dbReference type="ChEBI" id="CHEBI:90779"/>
        <dbReference type="ChEBI" id="CHEBI:143103"/>
        <dbReference type="EC" id="3.4.19.13"/>
    </reaction>
</comment>
<evidence type="ECO:0000256" key="12">
    <source>
        <dbReference type="SAM" id="MobiDB-lite"/>
    </source>
</evidence>
<dbReference type="GO" id="GO:0103068">
    <property type="term" value="F:leukotriene C4 gamma-glutamyl transferase activity"/>
    <property type="evidence" value="ECO:0007669"/>
    <property type="project" value="UniProtKB-EC"/>
</dbReference>
<dbReference type="InterPro" id="IPR043137">
    <property type="entry name" value="GGT_ssub_C"/>
</dbReference>
<dbReference type="EC" id="3.4.19.13" evidence="11"/>
<feature type="binding site" evidence="10">
    <location>
        <begin position="461"/>
        <end position="462"/>
    </location>
    <ligand>
        <name>L-glutamate</name>
        <dbReference type="ChEBI" id="CHEBI:29985"/>
    </ligand>
</feature>
<comment type="catalytic activity">
    <reaction evidence="2 11">
        <text>glutathione + H2O = L-cysteinylglycine + L-glutamate</text>
        <dbReference type="Rhea" id="RHEA:28807"/>
        <dbReference type="ChEBI" id="CHEBI:15377"/>
        <dbReference type="ChEBI" id="CHEBI:29985"/>
        <dbReference type="ChEBI" id="CHEBI:57925"/>
        <dbReference type="ChEBI" id="CHEBI:61694"/>
        <dbReference type="EC" id="3.4.19.13"/>
    </reaction>
</comment>
<organism evidence="13">
    <name type="scientific">Singulisphaera sp. Ch08</name>
    <dbReference type="NCBI Taxonomy" id="3120278"/>
    <lineage>
        <taxon>Bacteria</taxon>
        <taxon>Pseudomonadati</taxon>
        <taxon>Planctomycetota</taxon>
        <taxon>Planctomycetia</taxon>
        <taxon>Isosphaerales</taxon>
        <taxon>Isosphaeraceae</taxon>
        <taxon>Singulisphaera</taxon>
    </lineage>
</organism>
<dbReference type="Gene3D" id="1.10.246.130">
    <property type="match status" value="1"/>
</dbReference>
<sequence length="581" mass="62660">MRWMGRLNGWLILGLIALLSIDARGQVFSKHVVVSQEGHASDVGRDVLRNGGNAFDAAVATAFALAVTHPSAGNLGGGGFLVAYRAEGREVLTFDFREMAPQAADPKMYLGPNGLPVSNHRAGAKAAGVPGTVRGLGLVHARIGKAPWSDLVRPAARLAREGFPVSETLAQSLNQQLFSRKRLEPGGKDDLGPGSDRLAGFPESVAAFAKPDRTPWRAGERLIQRDLADTLDRIASEGADEFYTGRTAQILAKYMAEHGGLVTLDDLKAYQAKERSPIHSTFRGFDVYGMGPPASGGILLAEMLNILERFDLKADGPQAPRTLHRVTEAMRRGFFTRATEIADPEFVNVPVAKLISKAYADELARSITDRATPSAELAPFPILSAEGSDTTHLSTMDGDGNAAALTYTLEEGYGSKAVVAGAGFLLNNEMGDFNLVPGRTDSQGRIGTPANLIEPRKRMLSSQTPTIVLKEGQVRLVTGSPGGRTIPNTVLWVVLNILEFQLEPRESVDAVRTHHAWFPDFIALEGKSWSAETRDALEKMGYRFRLGGIQGDAHTIVVDPETGRRHGVADRRRETSRASGD</sequence>